<protein>
    <submittedName>
        <fullName evidence="7">Uncharacterized protein</fullName>
    </submittedName>
</protein>
<dbReference type="Gene3D" id="3.40.50.1820">
    <property type="entry name" value="alpha/beta hydrolase"/>
    <property type="match status" value="1"/>
</dbReference>
<sequence>SGVVLLLLLVVYIDCLVAASSLQKQLIDKHVLKNRFRIHYKEVYAPAESESLYPVPNEKYGGFFMKMPLDHFNDTGNSKTFYNRYWVNTDYYKPNGPIICKLNYIHASNFFNVKVTSLFLPVYNVGESAADESAILVTNSTMAQLAEKLNGIIIIMEHRFYGSSGPNSHTKEDLETFNAKQALADMAYMVSNIKFRNIIVPPIPQTKVIVYGCSYSGVLAAWAKDTYPNLFFAAVSSSAPVQADIDFYKYFDPIINYGPKHCVSSLQDVTFGQILMGDIAGAWQYGINSTYNEFEEVICKLFPEGETSNIEANLISYSKYINSYSRNTLCDKKNEALQKCLVETNQTATDLASEFSDDNAAWMWQTCTEFGFFQASPPAELPTIISRKFSYTSFIDQCHILFSKDGVPSIPNVAGINNLYKGWNIELNRTIWIDGEWDSWRELSVNNLAVDRKFDTGYSTSIIIPGATHCFNVAEITKDTPQYLVNVFTQQYQTLYAWLHESV</sequence>
<keyword evidence="2" id="KW-0645">Protease</keyword>
<accession>A0ABP9ZE45</accession>
<feature type="signal peptide" evidence="6">
    <location>
        <begin position="1"/>
        <end position="18"/>
    </location>
</feature>
<evidence type="ECO:0000256" key="2">
    <source>
        <dbReference type="ARBA" id="ARBA00022670"/>
    </source>
</evidence>
<comment type="caution">
    <text evidence="7">The sequence shown here is derived from an EMBL/GenBank/DDBJ whole genome shotgun (WGS) entry which is preliminary data.</text>
</comment>
<reference evidence="7 8" key="1">
    <citation type="submission" date="2024-04" db="EMBL/GenBank/DDBJ databases">
        <title>genome sequences of Mucor flavus KT1a and Helicostylum pulchrum KT1b strains isolated from the surface of a dry-aged beef.</title>
        <authorList>
            <person name="Toyotome T."/>
            <person name="Hosono M."/>
            <person name="Torimaru M."/>
            <person name="Fukuda K."/>
            <person name="Mikami N."/>
        </authorList>
    </citation>
    <scope>NUCLEOTIDE SEQUENCE [LARGE SCALE GENOMIC DNA]</scope>
    <source>
        <strain evidence="7 8">KT1a</strain>
    </source>
</reference>
<evidence type="ECO:0000256" key="5">
    <source>
        <dbReference type="ARBA" id="ARBA00023180"/>
    </source>
</evidence>
<dbReference type="Proteomes" id="UP001473302">
    <property type="component" value="Unassembled WGS sequence"/>
</dbReference>
<evidence type="ECO:0000313" key="7">
    <source>
        <dbReference type="EMBL" id="GAA5817403.1"/>
    </source>
</evidence>
<evidence type="ECO:0000256" key="1">
    <source>
        <dbReference type="ARBA" id="ARBA00011079"/>
    </source>
</evidence>
<gene>
    <name evidence="7" type="ORF">MFLAVUS_010949</name>
</gene>
<evidence type="ECO:0000256" key="3">
    <source>
        <dbReference type="ARBA" id="ARBA00022729"/>
    </source>
</evidence>
<dbReference type="SUPFAM" id="SSF53474">
    <property type="entry name" value="alpha/beta-Hydrolases"/>
    <property type="match status" value="1"/>
</dbReference>
<name>A0ABP9ZE45_9FUNG</name>
<proteinExistence type="inferred from homology"/>
<dbReference type="PANTHER" id="PTHR11010">
    <property type="entry name" value="PROTEASE S28 PRO-X CARBOXYPEPTIDASE-RELATED"/>
    <property type="match status" value="1"/>
</dbReference>
<dbReference type="PANTHER" id="PTHR11010:SF117">
    <property type="entry name" value="SERINE PROTEASE 16"/>
    <property type="match status" value="1"/>
</dbReference>
<dbReference type="InterPro" id="IPR008758">
    <property type="entry name" value="Peptidase_S28"/>
</dbReference>
<evidence type="ECO:0000256" key="6">
    <source>
        <dbReference type="SAM" id="SignalP"/>
    </source>
</evidence>
<organism evidence="7 8">
    <name type="scientific">Mucor flavus</name>
    <dbReference type="NCBI Taxonomy" id="439312"/>
    <lineage>
        <taxon>Eukaryota</taxon>
        <taxon>Fungi</taxon>
        <taxon>Fungi incertae sedis</taxon>
        <taxon>Mucoromycota</taxon>
        <taxon>Mucoromycotina</taxon>
        <taxon>Mucoromycetes</taxon>
        <taxon>Mucorales</taxon>
        <taxon>Mucorineae</taxon>
        <taxon>Mucoraceae</taxon>
        <taxon>Mucor</taxon>
    </lineage>
</organism>
<dbReference type="InterPro" id="IPR029058">
    <property type="entry name" value="AB_hydrolase_fold"/>
</dbReference>
<keyword evidence="3 6" id="KW-0732">Signal</keyword>
<comment type="similarity">
    <text evidence="1">Belongs to the peptidase S28 family.</text>
</comment>
<keyword evidence="5" id="KW-0325">Glycoprotein</keyword>
<dbReference type="EMBL" id="BAABUK010000041">
    <property type="protein sequence ID" value="GAA5817403.1"/>
    <property type="molecule type" value="Genomic_DNA"/>
</dbReference>
<evidence type="ECO:0000256" key="4">
    <source>
        <dbReference type="ARBA" id="ARBA00022801"/>
    </source>
</evidence>
<keyword evidence="8" id="KW-1185">Reference proteome</keyword>
<dbReference type="Pfam" id="PF05577">
    <property type="entry name" value="Peptidase_S28"/>
    <property type="match status" value="2"/>
</dbReference>
<feature type="non-terminal residue" evidence="7">
    <location>
        <position position="1"/>
    </location>
</feature>
<keyword evidence="4" id="KW-0378">Hydrolase</keyword>
<feature type="chain" id="PRO_5047477724" evidence="6">
    <location>
        <begin position="19"/>
        <end position="503"/>
    </location>
</feature>
<evidence type="ECO:0000313" key="8">
    <source>
        <dbReference type="Proteomes" id="UP001473302"/>
    </source>
</evidence>